<accession>A0A120F6X6</accession>
<organism evidence="1 2">
    <name type="scientific">Micromonospora rifamycinica</name>
    <dbReference type="NCBI Taxonomy" id="291594"/>
    <lineage>
        <taxon>Bacteria</taxon>
        <taxon>Bacillati</taxon>
        <taxon>Actinomycetota</taxon>
        <taxon>Actinomycetes</taxon>
        <taxon>Micromonosporales</taxon>
        <taxon>Micromonosporaceae</taxon>
        <taxon>Micromonospora</taxon>
    </lineage>
</organism>
<dbReference type="Pfam" id="PF00583">
    <property type="entry name" value="Acetyltransf_1"/>
    <property type="match status" value="1"/>
</dbReference>
<dbReference type="Gene3D" id="3.40.630.30">
    <property type="match status" value="1"/>
</dbReference>
<gene>
    <name evidence="1" type="ORF">GA0070623_5964</name>
</gene>
<evidence type="ECO:0000313" key="1">
    <source>
        <dbReference type="EMBL" id="SCG81580.1"/>
    </source>
</evidence>
<dbReference type="AlphaFoldDB" id="A0A120F6X6"/>
<dbReference type="PROSITE" id="PS51186">
    <property type="entry name" value="GNAT"/>
    <property type="match status" value="1"/>
</dbReference>
<protein>
    <submittedName>
        <fullName evidence="1">Acetyltransferase (GNAT) domain-containing protein</fullName>
    </submittedName>
</protein>
<reference evidence="2" key="1">
    <citation type="submission" date="2016-06" db="EMBL/GenBank/DDBJ databases">
        <authorList>
            <person name="Varghese N."/>
            <person name="Submissions Spin"/>
        </authorList>
    </citation>
    <scope>NUCLEOTIDE SEQUENCE [LARGE SCALE GENOMIC DNA]</scope>
    <source>
        <strain evidence="2">DSM 44983</strain>
    </source>
</reference>
<sequence>MSDVTFARLGAEAAGGLMDELCEVYADAYGQVPGEDATVKVDAFRGRATAALGARNYELVTARAGDELVGFVFGYSLRQDRDWFAGLQPAPEEGFTDERGGERTVVLAEIEVRKAWQGRGIGRGLHDSFLRGRREERATLSANPAATGTHALYEGWGWQRVGVVPGGPGAYYREYVKFVRPLR</sequence>
<dbReference type="InterPro" id="IPR016181">
    <property type="entry name" value="Acyl_CoA_acyltransferase"/>
</dbReference>
<dbReference type="InterPro" id="IPR000182">
    <property type="entry name" value="GNAT_dom"/>
</dbReference>
<dbReference type="EMBL" id="LT607752">
    <property type="protein sequence ID" value="SCG81580.1"/>
    <property type="molecule type" value="Genomic_DNA"/>
</dbReference>
<dbReference type="RefSeq" id="WP_067315742.1">
    <property type="nucleotide sequence ID" value="NZ_LT607752.1"/>
</dbReference>
<dbReference type="Proteomes" id="UP000198226">
    <property type="component" value="Chromosome I"/>
</dbReference>
<proteinExistence type="predicted"/>
<evidence type="ECO:0000313" key="2">
    <source>
        <dbReference type="Proteomes" id="UP000198226"/>
    </source>
</evidence>
<name>A0A120F6X6_9ACTN</name>
<keyword evidence="1" id="KW-0808">Transferase</keyword>
<keyword evidence="2" id="KW-1185">Reference proteome</keyword>
<dbReference type="SUPFAM" id="SSF55729">
    <property type="entry name" value="Acyl-CoA N-acyltransferases (Nat)"/>
    <property type="match status" value="1"/>
</dbReference>
<dbReference type="GO" id="GO:0016747">
    <property type="term" value="F:acyltransferase activity, transferring groups other than amino-acyl groups"/>
    <property type="evidence" value="ECO:0007669"/>
    <property type="project" value="InterPro"/>
</dbReference>